<dbReference type="RefSeq" id="WP_109202140.1">
    <property type="nucleotide sequence ID" value="NZ_QEWS01000010.1"/>
</dbReference>
<dbReference type="EMBL" id="QEWW01000009">
    <property type="protein sequence ID" value="PWD83715.1"/>
    <property type="molecule type" value="Genomic_DNA"/>
</dbReference>
<gene>
    <name evidence="1" type="ORF">DC077_09420</name>
    <name evidence="2" type="ORF">DC078_08640</name>
</gene>
<organism evidence="1 3">
    <name type="scientific">Ignatzschineria cameli</name>
    <dbReference type="NCBI Taxonomy" id="2182793"/>
    <lineage>
        <taxon>Bacteria</taxon>
        <taxon>Pseudomonadati</taxon>
        <taxon>Pseudomonadota</taxon>
        <taxon>Gammaproteobacteria</taxon>
        <taxon>Cardiobacteriales</taxon>
        <taxon>Ignatzschineriaceae</taxon>
        <taxon>Ignatzschineria</taxon>
    </lineage>
</organism>
<accession>A0A2U2AKZ5</accession>
<protein>
    <recommendedName>
        <fullName evidence="5">Rubredoxin-like domain-containing protein</fullName>
    </recommendedName>
</protein>
<sequence length="60" mass="6867">MPIPYKDTPLRYLCLDCKWVGKPQSDNLSPPSFCPKCGSIKIEMGVDQRDFNKVVKGFKF</sequence>
<name>A0A2U2AKZ5_9GAMM</name>
<keyword evidence="4" id="KW-1185">Reference proteome</keyword>
<dbReference type="Proteomes" id="UP000245217">
    <property type="component" value="Unassembled WGS sequence"/>
</dbReference>
<reference evidence="1" key="1">
    <citation type="journal article" date="2018" name="Genome Announc.">
        <title>Ignatzschineria cameli sp. nov., isolated from necrotic foot tissue of dromedaries (Camelus dromedarius) and associated maggots (Wohlfahrtia species) in Dubai.</title>
        <authorList>
            <person name="Tsang C.C."/>
            <person name="Tang J.Y."/>
            <person name="Fong J.Y."/>
            <person name="Kinne J."/>
            <person name="Lee H.H."/>
            <person name="Joseph M."/>
            <person name="Jose S."/>
            <person name="Schuster R.K."/>
            <person name="Tang Y."/>
            <person name="Sivakumar S."/>
            <person name="Chen J.H."/>
            <person name="Teng J.L."/>
            <person name="Lau S.K."/>
            <person name="Wernery U."/>
            <person name="Woo P.C."/>
        </authorList>
    </citation>
    <scope>NUCLEOTIDE SEQUENCE</scope>
    <source>
        <strain evidence="1">UAE-HKU57</strain>
        <strain evidence="2">UAE-HKU58</strain>
    </source>
</reference>
<dbReference type="OrthoDB" id="9135395at2"/>
<reference evidence="3 4" key="2">
    <citation type="submission" date="2018-05" db="EMBL/GenBank/DDBJ databases">
        <title>Ignatzschineria dubaiensis sp. nov., isolated from necrotic foot tissues of dromedaries (Camelus dromedarius) and associated maggots in Dubai, United Arab Emirates.</title>
        <authorList>
            <person name="Tsang C.C."/>
            <person name="Tang J.Y.M."/>
            <person name="Fong J.Y.H."/>
            <person name="Kinne J."/>
            <person name="Lee H.H."/>
            <person name="Joseph M."/>
            <person name="Jose S."/>
            <person name="Schuster R.K."/>
            <person name="Tang Y."/>
            <person name="Sivakumar S."/>
            <person name="Chen J.H.K."/>
            <person name="Teng J.L.L."/>
            <person name="Lau S.K.P."/>
            <person name="Wernery U."/>
            <person name="Woo P.C.Y."/>
        </authorList>
    </citation>
    <scope>NUCLEOTIDE SEQUENCE [LARGE SCALE GENOMIC DNA]</scope>
    <source>
        <strain evidence="3">UAE-HKU57</strain>
        <strain evidence="4">UAE-HKU58</strain>
    </source>
</reference>
<dbReference type="EMBL" id="QEWV01000009">
    <property type="protein sequence ID" value="PWD90600.1"/>
    <property type="molecule type" value="Genomic_DNA"/>
</dbReference>
<evidence type="ECO:0000313" key="2">
    <source>
        <dbReference type="EMBL" id="PWD90600.1"/>
    </source>
</evidence>
<evidence type="ECO:0008006" key="5">
    <source>
        <dbReference type="Google" id="ProtNLM"/>
    </source>
</evidence>
<dbReference type="Proteomes" id="UP000245059">
    <property type="component" value="Unassembled WGS sequence"/>
</dbReference>
<proteinExistence type="predicted"/>
<evidence type="ECO:0000313" key="1">
    <source>
        <dbReference type="EMBL" id="PWD83715.1"/>
    </source>
</evidence>
<comment type="caution">
    <text evidence="1">The sequence shown here is derived from an EMBL/GenBank/DDBJ whole genome shotgun (WGS) entry which is preliminary data.</text>
</comment>
<evidence type="ECO:0000313" key="4">
    <source>
        <dbReference type="Proteomes" id="UP000245217"/>
    </source>
</evidence>
<dbReference type="AlphaFoldDB" id="A0A2U2AKZ5"/>
<evidence type="ECO:0000313" key="3">
    <source>
        <dbReference type="Proteomes" id="UP000245059"/>
    </source>
</evidence>